<accession>A0A1H6SFB5</accession>
<dbReference type="SUPFAM" id="SSF82171">
    <property type="entry name" value="DPP6 N-terminal domain-like"/>
    <property type="match status" value="1"/>
</dbReference>
<comment type="similarity">
    <text evidence="1">Belongs to the peptidase S9C family.</text>
</comment>
<name>A0A1H6SFB5_9LACT</name>
<dbReference type="PANTHER" id="PTHR42776">
    <property type="entry name" value="SERINE PEPTIDASE S9 FAMILY MEMBER"/>
    <property type="match status" value="1"/>
</dbReference>
<keyword evidence="5" id="KW-0031">Aminopeptidase</keyword>
<evidence type="ECO:0000259" key="4">
    <source>
        <dbReference type="Pfam" id="PF00326"/>
    </source>
</evidence>
<evidence type="ECO:0000313" key="6">
    <source>
        <dbReference type="Proteomes" id="UP000198564"/>
    </source>
</evidence>
<dbReference type="InterPro" id="IPR001375">
    <property type="entry name" value="Peptidase_S9_cat"/>
</dbReference>
<protein>
    <submittedName>
        <fullName evidence="5">Dipeptidyl aminopeptidase/acylaminoacyl peptidase</fullName>
    </submittedName>
</protein>
<dbReference type="GO" id="GO:0004252">
    <property type="term" value="F:serine-type endopeptidase activity"/>
    <property type="evidence" value="ECO:0007669"/>
    <property type="project" value="TreeGrafter"/>
</dbReference>
<proteinExistence type="inferred from homology"/>
<reference evidence="6" key="1">
    <citation type="submission" date="2016-10" db="EMBL/GenBank/DDBJ databases">
        <authorList>
            <person name="Varghese N."/>
            <person name="Submissions S."/>
        </authorList>
    </citation>
    <scope>NUCLEOTIDE SEQUENCE [LARGE SCALE GENOMIC DNA]</scope>
    <source>
        <strain evidence="6">DSM 25751</strain>
    </source>
</reference>
<evidence type="ECO:0000256" key="1">
    <source>
        <dbReference type="ARBA" id="ARBA00010040"/>
    </source>
</evidence>
<dbReference type="InterPro" id="IPR011042">
    <property type="entry name" value="6-blade_b-propeller_TolB-like"/>
</dbReference>
<dbReference type="EMBL" id="FNYW01000008">
    <property type="protein sequence ID" value="SEI65566.1"/>
    <property type="molecule type" value="Genomic_DNA"/>
</dbReference>
<dbReference type="FunFam" id="3.40.50.1820:FF:000028">
    <property type="entry name" value="S9 family peptidase"/>
    <property type="match status" value="1"/>
</dbReference>
<sequence>MKPITSESLFELKNVSQPISVEDRFFYLETRTDKDENTYLTSVWGLDKETRERTKWVSEDMSPSQLKVSPNKKWLSFLSAPKEKKAQICIMPLKGGGATPLTEEKTGISTYEWTDNSASIYYQTSVKIEKQNQEEEKEASETKKVEAKTITKLQYKMDGQGHLPNDKNYQVKKLDVESKKEAVVIEKDRPFKLQYVSKDERFLLYIDKLDPEDEWVYGASVYEYDINLKESQLITKDIPKGSFSFEAANENETFFLFTGNDFSHAFVTLDKVFGWDREKQTFIELSKEDKHVGDALIGDFQQKTKGFPVCWLTDETFVYPVSVEGKLQLYHGDIEGNNIKIFDAYAHLTDGDLIEKNKFVVTYSDLNTPSVLASLDIESGEIDVLYDPNEAFSSTHAYACVERFWFKGADNWDIEGWYVKPTQDKKEHPAILYIHGGPQVCYGETFFHEMQQLASSGYGVIMINPRGGNSYGQDFVASILGDYGNKDYQDLMLGTDYVLEKHPEIDKERVFVAGGSYGGFMTNWVIGHTDRFKAAITQRCISNWLSFYGTSDVGAFFVEYQLQKELKDAKALWEMSPLAYADNIKTPLLVMHGEEDLRCPKEQGEQMYTAMKKQKVDTKMILYPKSSHGLSRSGLPHLRMYRMNEINAWFEKYQ</sequence>
<dbReference type="GO" id="GO:0004177">
    <property type="term" value="F:aminopeptidase activity"/>
    <property type="evidence" value="ECO:0007669"/>
    <property type="project" value="UniProtKB-KW"/>
</dbReference>
<dbReference type="RefSeq" id="WP_091633638.1">
    <property type="nucleotide sequence ID" value="NZ_FNYW01000008.1"/>
</dbReference>
<keyword evidence="3" id="KW-0378">Hydrolase</keyword>
<evidence type="ECO:0000313" key="5">
    <source>
        <dbReference type="EMBL" id="SEI65566.1"/>
    </source>
</evidence>
<dbReference type="SUPFAM" id="SSF53474">
    <property type="entry name" value="alpha/beta-Hydrolases"/>
    <property type="match status" value="1"/>
</dbReference>
<dbReference type="Gene3D" id="2.120.10.30">
    <property type="entry name" value="TolB, C-terminal domain"/>
    <property type="match status" value="1"/>
</dbReference>
<evidence type="ECO:0000256" key="3">
    <source>
        <dbReference type="ARBA" id="ARBA00022801"/>
    </source>
</evidence>
<dbReference type="STRING" id="1130080.SAMN04488113_10823"/>
<gene>
    <name evidence="5" type="ORF">SAMN04488113_10823</name>
</gene>
<keyword evidence="6" id="KW-1185">Reference proteome</keyword>
<evidence type="ECO:0000256" key="2">
    <source>
        <dbReference type="ARBA" id="ARBA00022670"/>
    </source>
</evidence>
<dbReference type="AlphaFoldDB" id="A0A1H6SFB5"/>
<keyword evidence="2" id="KW-0645">Protease</keyword>
<dbReference type="Proteomes" id="UP000198564">
    <property type="component" value="Unassembled WGS sequence"/>
</dbReference>
<dbReference type="PANTHER" id="PTHR42776:SF27">
    <property type="entry name" value="DIPEPTIDYL PEPTIDASE FAMILY MEMBER 6"/>
    <property type="match status" value="1"/>
</dbReference>
<feature type="domain" description="Peptidase S9 prolyl oligopeptidase catalytic" evidence="4">
    <location>
        <begin position="445"/>
        <end position="653"/>
    </location>
</feature>
<dbReference type="Pfam" id="PF00326">
    <property type="entry name" value="Peptidase_S9"/>
    <property type="match status" value="1"/>
</dbReference>
<dbReference type="OrthoDB" id="108903at2"/>
<dbReference type="GO" id="GO:0006508">
    <property type="term" value="P:proteolysis"/>
    <property type="evidence" value="ECO:0007669"/>
    <property type="project" value="UniProtKB-KW"/>
</dbReference>
<dbReference type="Gene3D" id="3.40.50.1820">
    <property type="entry name" value="alpha/beta hydrolase"/>
    <property type="match status" value="1"/>
</dbReference>
<dbReference type="InterPro" id="IPR029058">
    <property type="entry name" value="AB_hydrolase_fold"/>
</dbReference>
<organism evidence="5 6">
    <name type="scientific">Alkalibacterium gilvum</name>
    <dbReference type="NCBI Taxonomy" id="1130080"/>
    <lineage>
        <taxon>Bacteria</taxon>
        <taxon>Bacillati</taxon>
        <taxon>Bacillota</taxon>
        <taxon>Bacilli</taxon>
        <taxon>Lactobacillales</taxon>
        <taxon>Carnobacteriaceae</taxon>
        <taxon>Alkalibacterium</taxon>
    </lineage>
</organism>